<reference evidence="1" key="1">
    <citation type="submission" date="2021-12" db="EMBL/GenBank/DDBJ databases">
        <title>Prjna785345.</title>
        <authorList>
            <person name="Rujirawat T."/>
            <person name="Krajaejun T."/>
        </authorList>
    </citation>
    <scope>NUCLEOTIDE SEQUENCE</scope>
    <source>
        <strain evidence="1">Pi057C3</strain>
    </source>
</reference>
<dbReference type="EMBL" id="JAKCXM010000008">
    <property type="protein sequence ID" value="KAJ0408846.1"/>
    <property type="molecule type" value="Genomic_DNA"/>
</dbReference>
<organism evidence="1 2">
    <name type="scientific">Pythium insidiosum</name>
    <name type="common">Pythiosis disease agent</name>
    <dbReference type="NCBI Taxonomy" id="114742"/>
    <lineage>
        <taxon>Eukaryota</taxon>
        <taxon>Sar</taxon>
        <taxon>Stramenopiles</taxon>
        <taxon>Oomycota</taxon>
        <taxon>Peronosporomycetes</taxon>
        <taxon>Pythiales</taxon>
        <taxon>Pythiaceae</taxon>
        <taxon>Pythium</taxon>
    </lineage>
</organism>
<evidence type="ECO:0000313" key="1">
    <source>
        <dbReference type="EMBL" id="KAJ0408846.1"/>
    </source>
</evidence>
<dbReference type="Proteomes" id="UP001209570">
    <property type="component" value="Unassembled WGS sequence"/>
</dbReference>
<protein>
    <submittedName>
        <fullName evidence="1">Uncharacterized protein</fullName>
    </submittedName>
</protein>
<name>A0AAD5QEJ4_PYTIN</name>
<keyword evidence="2" id="KW-1185">Reference proteome</keyword>
<proteinExistence type="predicted"/>
<evidence type="ECO:0000313" key="2">
    <source>
        <dbReference type="Proteomes" id="UP001209570"/>
    </source>
</evidence>
<dbReference type="AlphaFoldDB" id="A0AAD5QEJ4"/>
<comment type="caution">
    <text evidence="1">The sequence shown here is derived from an EMBL/GenBank/DDBJ whole genome shotgun (WGS) entry which is preliminary data.</text>
</comment>
<gene>
    <name evidence="1" type="ORF">P43SY_000742</name>
</gene>
<sequence>MTTTGASPETLGQWLGETLHIIKAAASVRDPRVLNALWPRHECEVVDCGFCDALDANVQLEITLDTQGTTALKELSFVAMTDDADVMRRSILALVCRVGHNLRSLSITAHRPYLDGSIASEILSHCPNLNEMSVEGHDASFLEEVVLGYRDGRCRITTLSLELLPDDNQPMTTLLRALSDDKQNVTRWLKRLVINRRHQLDAATERSVVDALLSMLHQNRTLRMLVVRPPFTDVDARIRLGQLGSSACYASQPPSRRHRLALLSALDHRMPELPECVLLHVWAFSGRPVWRLR</sequence>
<accession>A0AAD5QEJ4</accession>